<reference evidence="15" key="2">
    <citation type="submission" date="2024-02" db="EMBL/GenBank/DDBJ databases">
        <title>Neisseria leonii sp. nov.</title>
        <authorList>
            <person name="Boutroux M."/>
            <person name="Favre-Rochex S."/>
            <person name="Gorgette O."/>
            <person name="Touak G."/>
            <person name="Muhle E."/>
            <person name="Chesneau O."/>
            <person name="Clermont D."/>
            <person name="Rahi P."/>
        </authorList>
    </citation>
    <scope>NUCLEOTIDE SEQUENCE</scope>
    <source>
        <strain evidence="15">51.81</strain>
    </source>
</reference>
<dbReference type="GO" id="GO:0005524">
    <property type="term" value="F:ATP binding"/>
    <property type="evidence" value="ECO:0007669"/>
    <property type="project" value="UniProtKB-UniRule"/>
</dbReference>
<evidence type="ECO:0000256" key="1">
    <source>
        <dbReference type="ARBA" id="ARBA00009776"/>
    </source>
</evidence>
<evidence type="ECO:0000256" key="3">
    <source>
        <dbReference type="ARBA" id="ARBA00017144"/>
    </source>
</evidence>
<dbReference type="InterPro" id="IPR027417">
    <property type="entry name" value="P-loop_NTPase"/>
</dbReference>
<evidence type="ECO:0000256" key="4">
    <source>
        <dbReference type="ARBA" id="ARBA00022679"/>
    </source>
</evidence>
<dbReference type="NCBIfam" id="TIGR00041">
    <property type="entry name" value="DTMP_kinase"/>
    <property type="match status" value="1"/>
</dbReference>
<dbReference type="AlphaFoldDB" id="A0A9X4E2Z2"/>
<evidence type="ECO:0000259" key="13">
    <source>
        <dbReference type="Pfam" id="PF02223"/>
    </source>
</evidence>
<evidence type="ECO:0000313" key="16">
    <source>
        <dbReference type="Proteomes" id="UP001149607"/>
    </source>
</evidence>
<feature type="binding site" evidence="12">
    <location>
        <begin position="11"/>
        <end position="18"/>
    </location>
    <ligand>
        <name>ATP</name>
        <dbReference type="ChEBI" id="CHEBI:30616"/>
    </ligand>
</feature>
<keyword evidence="8 12" id="KW-0067">ATP-binding</keyword>
<evidence type="ECO:0000256" key="6">
    <source>
        <dbReference type="ARBA" id="ARBA00022741"/>
    </source>
</evidence>
<organism evidence="14">
    <name type="scientific">Neisseria leonii</name>
    <dbReference type="NCBI Taxonomy" id="2995413"/>
    <lineage>
        <taxon>Bacteria</taxon>
        <taxon>Pseudomonadati</taxon>
        <taxon>Pseudomonadota</taxon>
        <taxon>Betaproteobacteria</taxon>
        <taxon>Neisseriales</taxon>
        <taxon>Neisseriaceae</taxon>
        <taxon>Neisseria</taxon>
    </lineage>
</organism>
<dbReference type="CDD" id="cd01672">
    <property type="entry name" value="TMPK"/>
    <property type="match status" value="1"/>
</dbReference>
<accession>A0A9X4E2Z2</accession>
<dbReference type="PANTHER" id="PTHR10344:SF4">
    <property type="entry name" value="UMP-CMP KINASE 2, MITOCHONDRIAL"/>
    <property type="match status" value="1"/>
</dbReference>
<name>A0A9X4E2Z2_9NEIS</name>
<evidence type="ECO:0000256" key="7">
    <source>
        <dbReference type="ARBA" id="ARBA00022777"/>
    </source>
</evidence>
<evidence type="ECO:0000256" key="12">
    <source>
        <dbReference type="HAMAP-Rule" id="MF_00165"/>
    </source>
</evidence>
<evidence type="ECO:0000256" key="9">
    <source>
        <dbReference type="ARBA" id="ARBA00029962"/>
    </source>
</evidence>
<dbReference type="GO" id="GO:0006235">
    <property type="term" value="P:dTTP biosynthetic process"/>
    <property type="evidence" value="ECO:0007669"/>
    <property type="project" value="UniProtKB-UniRule"/>
</dbReference>
<feature type="domain" description="Thymidylate kinase-like" evidence="13">
    <location>
        <begin position="9"/>
        <end position="196"/>
    </location>
</feature>
<keyword evidence="5 12" id="KW-0545">Nucleotide biosynthesis</keyword>
<reference evidence="14" key="1">
    <citation type="submission" date="2022-10" db="EMBL/GenBank/DDBJ databases">
        <authorList>
            <person name="Boutroux M."/>
        </authorList>
    </citation>
    <scope>NUCLEOTIDE SEQUENCE</scope>
    <source>
        <strain evidence="14">51.81</strain>
    </source>
</reference>
<keyword evidence="4 12" id="KW-0808">Transferase</keyword>
<keyword evidence="6 12" id="KW-0547">Nucleotide-binding</keyword>
<keyword evidence="7 12" id="KW-0418">Kinase</keyword>
<dbReference type="RefSeq" id="WP_274584950.1">
    <property type="nucleotide sequence ID" value="NZ_CP146598.1"/>
</dbReference>
<dbReference type="GO" id="GO:0006227">
    <property type="term" value="P:dUDP biosynthetic process"/>
    <property type="evidence" value="ECO:0007669"/>
    <property type="project" value="TreeGrafter"/>
</dbReference>
<evidence type="ECO:0000313" key="14">
    <source>
        <dbReference type="EMBL" id="MDD9327784.1"/>
    </source>
</evidence>
<dbReference type="InterPro" id="IPR039430">
    <property type="entry name" value="Thymidylate_kin-like_dom"/>
</dbReference>
<comment type="catalytic activity">
    <reaction evidence="10 12">
        <text>dTMP + ATP = dTDP + ADP</text>
        <dbReference type="Rhea" id="RHEA:13517"/>
        <dbReference type="ChEBI" id="CHEBI:30616"/>
        <dbReference type="ChEBI" id="CHEBI:58369"/>
        <dbReference type="ChEBI" id="CHEBI:63528"/>
        <dbReference type="ChEBI" id="CHEBI:456216"/>
        <dbReference type="EC" id="2.7.4.9"/>
    </reaction>
</comment>
<evidence type="ECO:0000313" key="15">
    <source>
        <dbReference type="EMBL" id="WWY02930.1"/>
    </source>
</evidence>
<comment type="function">
    <text evidence="11 12">Phosphorylation of dTMP to form dTDP in both de novo and salvage pathways of dTTP synthesis.</text>
</comment>
<dbReference type="EMBL" id="CP146598">
    <property type="protein sequence ID" value="WWY02930.1"/>
    <property type="molecule type" value="Genomic_DNA"/>
</dbReference>
<dbReference type="EC" id="2.7.4.9" evidence="2 12"/>
<dbReference type="HAMAP" id="MF_00165">
    <property type="entry name" value="Thymidylate_kinase"/>
    <property type="match status" value="1"/>
</dbReference>
<dbReference type="InterPro" id="IPR018094">
    <property type="entry name" value="Thymidylate_kinase"/>
</dbReference>
<proteinExistence type="inferred from homology"/>
<dbReference type="Proteomes" id="UP001149607">
    <property type="component" value="Chromosome"/>
</dbReference>
<sequence>MARARFITLDGMDGAGKSTNLAVIKDWFEANRLPVLFTREPGGTALGEALRGLLLDPATRCGLRSETLLMFAARQEHLAQVILPALQKGIHVVSDRFTDATFAYQGGGRGVPAADIEILENWVQGGLRPDLTLLLDVPTEIAIQRVAAVREKDRFEQEEAAFFGRVRQAYLDRAAAAPERYAVIRSDLPPEDVCRQVEQALVQAFSDWWAV</sequence>
<evidence type="ECO:0000256" key="10">
    <source>
        <dbReference type="ARBA" id="ARBA00048743"/>
    </source>
</evidence>
<dbReference type="GO" id="GO:0004798">
    <property type="term" value="F:dTMP kinase activity"/>
    <property type="evidence" value="ECO:0007669"/>
    <property type="project" value="UniProtKB-UniRule"/>
</dbReference>
<dbReference type="PANTHER" id="PTHR10344">
    <property type="entry name" value="THYMIDYLATE KINASE"/>
    <property type="match status" value="1"/>
</dbReference>
<dbReference type="GO" id="GO:0006233">
    <property type="term" value="P:dTDP biosynthetic process"/>
    <property type="evidence" value="ECO:0007669"/>
    <property type="project" value="InterPro"/>
</dbReference>
<dbReference type="Pfam" id="PF02223">
    <property type="entry name" value="Thymidylate_kin"/>
    <property type="match status" value="1"/>
</dbReference>
<dbReference type="FunFam" id="3.40.50.300:FF:000225">
    <property type="entry name" value="Thymidylate kinase"/>
    <property type="match status" value="1"/>
</dbReference>
<dbReference type="GO" id="GO:0005829">
    <property type="term" value="C:cytosol"/>
    <property type="evidence" value="ECO:0007669"/>
    <property type="project" value="TreeGrafter"/>
</dbReference>
<protein>
    <recommendedName>
        <fullName evidence="3 12">Thymidylate kinase</fullName>
        <ecNumber evidence="2 12">2.7.4.9</ecNumber>
    </recommendedName>
    <alternativeName>
        <fullName evidence="9 12">dTMP kinase</fullName>
    </alternativeName>
</protein>
<evidence type="ECO:0000256" key="11">
    <source>
        <dbReference type="ARBA" id="ARBA00057735"/>
    </source>
</evidence>
<dbReference type="EMBL" id="JAPQFL010000002">
    <property type="protein sequence ID" value="MDD9327784.1"/>
    <property type="molecule type" value="Genomic_DNA"/>
</dbReference>
<evidence type="ECO:0000256" key="8">
    <source>
        <dbReference type="ARBA" id="ARBA00022840"/>
    </source>
</evidence>
<evidence type="ECO:0000256" key="5">
    <source>
        <dbReference type="ARBA" id="ARBA00022727"/>
    </source>
</evidence>
<keyword evidence="16" id="KW-1185">Reference proteome</keyword>
<comment type="similarity">
    <text evidence="1 12">Belongs to the thymidylate kinase family.</text>
</comment>
<dbReference type="Gene3D" id="3.40.50.300">
    <property type="entry name" value="P-loop containing nucleotide triphosphate hydrolases"/>
    <property type="match status" value="1"/>
</dbReference>
<gene>
    <name evidence="12 14" type="primary">tmk</name>
    <name evidence="14" type="ORF">ORY91_001195</name>
    <name evidence="15" type="ORF">V9W64_09590</name>
</gene>
<dbReference type="SUPFAM" id="SSF52540">
    <property type="entry name" value="P-loop containing nucleoside triphosphate hydrolases"/>
    <property type="match status" value="1"/>
</dbReference>
<evidence type="ECO:0000256" key="2">
    <source>
        <dbReference type="ARBA" id="ARBA00012980"/>
    </source>
</evidence>